<keyword evidence="5" id="KW-1185">Reference proteome</keyword>
<accession>A0ABY6UXP2</accession>
<dbReference type="PROSITE" id="PS50088">
    <property type="entry name" value="ANK_REPEAT"/>
    <property type="match status" value="1"/>
</dbReference>
<dbReference type="PANTHER" id="PTHR24189:SF50">
    <property type="entry name" value="ANKYRIN REPEAT AND SOCS BOX PROTEIN 2"/>
    <property type="match status" value="1"/>
</dbReference>
<dbReference type="Pfam" id="PF00023">
    <property type="entry name" value="Ank"/>
    <property type="match status" value="1"/>
</dbReference>
<keyword evidence="2 3" id="KW-0040">ANK repeat</keyword>
<dbReference type="SMART" id="SM00248">
    <property type="entry name" value="ANK"/>
    <property type="match status" value="3"/>
</dbReference>
<organism evidence="4 5">
    <name type="scientific">Bionectria ochroleuca</name>
    <name type="common">Gliocladium roseum</name>
    <dbReference type="NCBI Taxonomy" id="29856"/>
    <lineage>
        <taxon>Eukaryota</taxon>
        <taxon>Fungi</taxon>
        <taxon>Dikarya</taxon>
        <taxon>Ascomycota</taxon>
        <taxon>Pezizomycotina</taxon>
        <taxon>Sordariomycetes</taxon>
        <taxon>Hypocreomycetidae</taxon>
        <taxon>Hypocreales</taxon>
        <taxon>Bionectriaceae</taxon>
        <taxon>Clonostachys</taxon>
    </lineage>
</organism>
<dbReference type="Proteomes" id="UP000766486">
    <property type="component" value="Unassembled WGS sequence"/>
</dbReference>
<dbReference type="InterPro" id="IPR036770">
    <property type="entry name" value="Ankyrin_rpt-contain_sf"/>
</dbReference>
<gene>
    <name evidence="4" type="ORF">CLO192961_LOCUS441126</name>
</gene>
<dbReference type="InterPro" id="IPR050745">
    <property type="entry name" value="Multifunctional_regulatory"/>
</dbReference>
<evidence type="ECO:0000256" key="1">
    <source>
        <dbReference type="ARBA" id="ARBA00022737"/>
    </source>
</evidence>
<keyword evidence="1" id="KW-0677">Repeat</keyword>
<dbReference type="Gene3D" id="1.25.40.20">
    <property type="entry name" value="Ankyrin repeat-containing domain"/>
    <property type="match status" value="1"/>
</dbReference>
<feature type="repeat" description="ANK" evidence="3">
    <location>
        <begin position="248"/>
        <end position="280"/>
    </location>
</feature>
<evidence type="ECO:0000313" key="5">
    <source>
        <dbReference type="Proteomes" id="UP000766486"/>
    </source>
</evidence>
<protein>
    <submittedName>
        <fullName evidence="4">Uncharacterized protein</fullName>
    </submittedName>
</protein>
<dbReference type="InterPro" id="IPR002110">
    <property type="entry name" value="Ankyrin_rpt"/>
</dbReference>
<reference evidence="4 5" key="1">
    <citation type="submission" date="2019-06" db="EMBL/GenBank/DDBJ databases">
        <authorList>
            <person name="Broberg M."/>
        </authorList>
    </citation>
    <scope>NUCLEOTIDE SEQUENCE [LARGE SCALE GENOMIC DNA]</scope>
</reference>
<sequence>MDARQFASDPFDPSWEKPTYRSQHIIDVTPGRLRPARYDPKDRSERAKLLYSITSDFARLCNANLSVSSIDKFLADWRDGSGRIQPNILAWLDDTDVVTKAIWHSKELLLYLLQSGFKPNSDSISEAVCLDFEIPENMDIFQLLIDSVLDNRQLVEWCLSKGADPNASSLSSKSIMQRAAFYAPLDTIKLLVEKGASLTNDVDLIAYASYGHTTGPGRKEVISYFLQNGLSIDTYLTEKDDHIFQLVGRQNALHLAIMGGKKDMVEFLVENGADRSLKVATRYTDGEELSPAEFARLYKEESIAQLLD</sequence>
<evidence type="ECO:0000313" key="4">
    <source>
        <dbReference type="EMBL" id="VUC36214.1"/>
    </source>
</evidence>
<name>A0ABY6UXP2_BIOOC</name>
<dbReference type="PROSITE" id="PS50297">
    <property type="entry name" value="ANK_REP_REGION"/>
    <property type="match status" value="1"/>
</dbReference>
<comment type="caution">
    <text evidence="4">The sequence shown here is derived from an EMBL/GenBank/DDBJ whole genome shotgun (WGS) entry which is preliminary data.</text>
</comment>
<dbReference type="PANTHER" id="PTHR24189">
    <property type="entry name" value="MYOTROPHIN"/>
    <property type="match status" value="1"/>
</dbReference>
<dbReference type="SUPFAM" id="SSF48403">
    <property type="entry name" value="Ankyrin repeat"/>
    <property type="match status" value="1"/>
</dbReference>
<proteinExistence type="predicted"/>
<dbReference type="EMBL" id="CABFNS010000928">
    <property type="protein sequence ID" value="VUC36214.1"/>
    <property type="molecule type" value="Genomic_DNA"/>
</dbReference>
<evidence type="ECO:0000256" key="2">
    <source>
        <dbReference type="ARBA" id="ARBA00023043"/>
    </source>
</evidence>
<evidence type="ECO:0000256" key="3">
    <source>
        <dbReference type="PROSITE-ProRule" id="PRU00023"/>
    </source>
</evidence>